<dbReference type="STRING" id="455193.SAMN05421805_10624"/>
<dbReference type="InterPro" id="IPR036291">
    <property type="entry name" value="NAD(P)-bd_dom_sf"/>
</dbReference>
<dbReference type="EMBL" id="RBXX01000002">
    <property type="protein sequence ID" value="RKT86383.1"/>
    <property type="molecule type" value="Genomic_DNA"/>
</dbReference>
<dbReference type="Gene3D" id="3.40.50.720">
    <property type="entry name" value="NAD(P)-binding Rossmann-like Domain"/>
    <property type="match status" value="1"/>
</dbReference>
<dbReference type="Pfam" id="PF01408">
    <property type="entry name" value="GFO_IDH_MocA"/>
    <property type="match status" value="1"/>
</dbReference>
<dbReference type="AlphaFoldDB" id="A0A1I5AW14"/>
<dbReference type="SUPFAM" id="SSF51735">
    <property type="entry name" value="NAD(P)-binding Rossmann-fold domains"/>
    <property type="match status" value="1"/>
</dbReference>
<dbReference type="InterPro" id="IPR000683">
    <property type="entry name" value="Gfo/Idh/MocA-like_OxRdtase_N"/>
</dbReference>
<evidence type="ECO:0000259" key="1">
    <source>
        <dbReference type="Pfam" id="PF01408"/>
    </source>
</evidence>
<dbReference type="EMBL" id="FOUP01000006">
    <property type="protein sequence ID" value="SFN66571.1"/>
    <property type="molecule type" value="Genomic_DNA"/>
</dbReference>
<dbReference type="Proteomes" id="UP000199398">
    <property type="component" value="Unassembled WGS sequence"/>
</dbReference>
<proteinExistence type="predicted"/>
<evidence type="ECO:0000313" key="3">
    <source>
        <dbReference type="EMBL" id="SFN66571.1"/>
    </source>
</evidence>
<dbReference type="GO" id="GO:0000166">
    <property type="term" value="F:nucleotide binding"/>
    <property type="evidence" value="ECO:0007669"/>
    <property type="project" value="InterPro"/>
</dbReference>
<evidence type="ECO:0000313" key="5">
    <source>
        <dbReference type="Proteomes" id="UP000270697"/>
    </source>
</evidence>
<reference evidence="3 4" key="1">
    <citation type="submission" date="2016-10" db="EMBL/GenBank/DDBJ databases">
        <authorList>
            <person name="de Groot N.N."/>
        </authorList>
    </citation>
    <scope>NUCLEOTIDE SEQUENCE [LARGE SCALE GENOMIC DNA]</scope>
    <source>
        <strain evidence="3 4">CPCC 201259</strain>
    </source>
</reference>
<name>A0A1I5AW14_9PSEU</name>
<gene>
    <name evidence="2" type="ORF">ATL45_4749</name>
    <name evidence="3" type="ORF">SAMN05421805_10624</name>
</gene>
<evidence type="ECO:0000313" key="2">
    <source>
        <dbReference type="EMBL" id="RKT86383.1"/>
    </source>
</evidence>
<reference evidence="2 5" key="2">
    <citation type="submission" date="2018-10" db="EMBL/GenBank/DDBJ databases">
        <title>Sequencing the genomes of 1000 actinobacteria strains.</title>
        <authorList>
            <person name="Klenk H.-P."/>
        </authorList>
    </citation>
    <scope>NUCLEOTIDE SEQUENCE [LARGE SCALE GENOMIC DNA]</scope>
    <source>
        <strain evidence="2 5">DSM 45119</strain>
    </source>
</reference>
<protein>
    <submittedName>
        <fullName evidence="2 3">Dehydrogenase</fullName>
    </submittedName>
</protein>
<sequence length="310" mass="33605">MHSKQRALLVGAGLPGLRYLPAFQRLDGKWCELAGLVGSAAAAGFPNIPRFTQLDTALVALQPNVVIVTAPPPASLPLARQAARSGATVLVEPPVMISLAGWTPQSHDGRIFVALPSHFAPGLAGLIVEPPAIERAEVDLVCHQSATDFGPWQQFWNHSGGILHQHALAGIALAVRLLPRTAVLKCTGRRWHRRQHSPAEDAIDAEVLFTDGRRLAINARTDAPTDLHRRHELRLIRRTKVTKIAGRNLEAGLAERSTAPSETELRAQMLHAAANTTEGRAEHPSLLGLRDLPKTLEVITRVYSDCTVAR</sequence>
<dbReference type="Gene3D" id="3.30.360.10">
    <property type="entry name" value="Dihydrodipicolinate Reductase, domain 2"/>
    <property type="match status" value="1"/>
</dbReference>
<evidence type="ECO:0000313" key="4">
    <source>
        <dbReference type="Proteomes" id="UP000199398"/>
    </source>
</evidence>
<dbReference type="Proteomes" id="UP000270697">
    <property type="component" value="Unassembled WGS sequence"/>
</dbReference>
<feature type="domain" description="Gfo/Idh/MocA-like oxidoreductase N-terminal" evidence="1">
    <location>
        <begin position="6"/>
        <end position="101"/>
    </location>
</feature>
<organism evidence="3 4">
    <name type="scientific">Saccharopolyspora antimicrobica</name>
    <dbReference type="NCBI Taxonomy" id="455193"/>
    <lineage>
        <taxon>Bacteria</taxon>
        <taxon>Bacillati</taxon>
        <taxon>Actinomycetota</taxon>
        <taxon>Actinomycetes</taxon>
        <taxon>Pseudonocardiales</taxon>
        <taxon>Pseudonocardiaceae</taxon>
        <taxon>Saccharopolyspora</taxon>
    </lineage>
</organism>
<accession>A0A1I5AW14</accession>
<keyword evidence="5" id="KW-1185">Reference proteome</keyword>